<gene>
    <name evidence="2" type="ORF">ACFPTR_05390</name>
</gene>
<evidence type="ECO:0000313" key="2">
    <source>
        <dbReference type="EMBL" id="MFC5628330.1"/>
    </source>
</evidence>
<feature type="transmembrane region" description="Helical" evidence="1">
    <location>
        <begin position="33"/>
        <end position="58"/>
    </location>
</feature>
<evidence type="ECO:0000256" key="1">
    <source>
        <dbReference type="SAM" id="Phobius"/>
    </source>
</evidence>
<dbReference type="RefSeq" id="WP_270897590.1">
    <property type="nucleotide sequence ID" value="NZ_JBHSPF010000018.1"/>
</dbReference>
<keyword evidence="3" id="KW-1185">Reference proteome</keyword>
<evidence type="ECO:0000313" key="3">
    <source>
        <dbReference type="Proteomes" id="UP001596143"/>
    </source>
</evidence>
<organism evidence="2 3">
    <name type="scientific">Aliibacillus thermotolerans</name>
    <dbReference type="NCBI Taxonomy" id="1834418"/>
    <lineage>
        <taxon>Bacteria</taxon>
        <taxon>Bacillati</taxon>
        <taxon>Bacillota</taxon>
        <taxon>Bacilli</taxon>
        <taxon>Bacillales</taxon>
        <taxon>Bacillaceae</taxon>
        <taxon>Aliibacillus</taxon>
    </lineage>
</organism>
<dbReference type="EMBL" id="JBHSPF010000018">
    <property type="protein sequence ID" value="MFC5628330.1"/>
    <property type="molecule type" value="Genomic_DNA"/>
</dbReference>
<reference evidence="3" key="1">
    <citation type="journal article" date="2019" name="Int. J. Syst. Evol. Microbiol.">
        <title>The Global Catalogue of Microorganisms (GCM) 10K type strain sequencing project: providing services to taxonomists for standard genome sequencing and annotation.</title>
        <authorList>
            <consortium name="The Broad Institute Genomics Platform"/>
            <consortium name="The Broad Institute Genome Sequencing Center for Infectious Disease"/>
            <person name="Wu L."/>
            <person name="Ma J."/>
        </authorList>
    </citation>
    <scope>NUCLEOTIDE SEQUENCE [LARGE SCALE GENOMIC DNA]</scope>
    <source>
        <strain evidence="3">CGMCC 1.15790</strain>
    </source>
</reference>
<proteinExistence type="predicted"/>
<comment type="caution">
    <text evidence="2">The sequence shown here is derived from an EMBL/GenBank/DDBJ whole genome shotgun (WGS) entry which is preliminary data.</text>
</comment>
<feature type="transmembrane region" description="Helical" evidence="1">
    <location>
        <begin position="6"/>
        <end position="26"/>
    </location>
</feature>
<accession>A0ABW0U7T7</accession>
<keyword evidence="1" id="KW-1133">Transmembrane helix</keyword>
<sequence length="64" mass="6925">MTALESMWVSFFGIFLMFVSAGATIFAQKLPSILRFIVLVIAFICLVIGGIIMIVIVFGGPLAE</sequence>
<protein>
    <submittedName>
        <fullName evidence="2">DUF2768 family protein</fullName>
    </submittedName>
</protein>
<dbReference type="InterPro" id="IPR020076">
    <property type="entry name" value="DUF2768"/>
</dbReference>
<name>A0ABW0U7T7_9BACI</name>
<dbReference type="Proteomes" id="UP001596143">
    <property type="component" value="Unassembled WGS sequence"/>
</dbReference>
<keyword evidence="1" id="KW-0472">Membrane</keyword>
<keyword evidence="1" id="KW-0812">Transmembrane</keyword>
<dbReference type="Pfam" id="PF10966">
    <property type="entry name" value="DUF2768"/>
    <property type="match status" value="1"/>
</dbReference>